<sequence>MPKLLVPVDDSKLSLRVIERLLAQLGWYREPPDIHLLNVRHPLHGEVGLFVGQAQISEFHREQGLKALAAARQRLDEAGVSYQFHIGVGDPAEVITRYAREQGCDQIVMGTGGHGPVTALLLGSVASKVLRLAEVPVLLIK</sequence>
<dbReference type="PANTHER" id="PTHR46268:SF6">
    <property type="entry name" value="UNIVERSAL STRESS PROTEIN UP12"/>
    <property type="match status" value="1"/>
</dbReference>
<dbReference type="Proteomes" id="UP001497493">
    <property type="component" value="Chromosome"/>
</dbReference>
<dbReference type="Pfam" id="PF00582">
    <property type="entry name" value="Usp"/>
    <property type="match status" value="1"/>
</dbReference>
<dbReference type="PANTHER" id="PTHR46268">
    <property type="entry name" value="STRESS RESPONSE PROTEIN NHAX"/>
    <property type="match status" value="1"/>
</dbReference>
<keyword evidence="4" id="KW-1185">Reference proteome</keyword>
<reference evidence="3 4" key="1">
    <citation type="submission" date="2024-04" db="EMBL/GenBank/DDBJ databases">
        <authorList>
            <person name="Cremers G."/>
        </authorList>
    </citation>
    <scope>NUCLEOTIDE SEQUENCE [LARGE SCALE GENOMIC DNA]</scope>
    <source>
        <strain evidence="3">MeCH1-AG</strain>
    </source>
</reference>
<dbReference type="SUPFAM" id="SSF52402">
    <property type="entry name" value="Adenine nucleotide alpha hydrolases-like"/>
    <property type="match status" value="1"/>
</dbReference>
<feature type="domain" description="UspA" evidence="2">
    <location>
        <begin position="3"/>
        <end position="141"/>
    </location>
</feature>
<dbReference type="CDD" id="cd00293">
    <property type="entry name" value="USP-like"/>
    <property type="match status" value="1"/>
</dbReference>
<dbReference type="Gene3D" id="3.40.50.620">
    <property type="entry name" value="HUPs"/>
    <property type="match status" value="1"/>
</dbReference>
<evidence type="ECO:0000256" key="1">
    <source>
        <dbReference type="ARBA" id="ARBA00008791"/>
    </source>
</evidence>
<dbReference type="InterPro" id="IPR014729">
    <property type="entry name" value="Rossmann-like_a/b/a_fold"/>
</dbReference>
<dbReference type="PRINTS" id="PR01438">
    <property type="entry name" value="UNVRSLSTRESS"/>
</dbReference>
<evidence type="ECO:0000313" key="3">
    <source>
        <dbReference type="EMBL" id="CAL1239251.1"/>
    </source>
</evidence>
<dbReference type="RefSeq" id="WP_348758829.1">
    <property type="nucleotide sequence ID" value="NZ_OZ026884.1"/>
</dbReference>
<evidence type="ECO:0000313" key="4">
    <source>
        <dbReference type="Proteomes" id="UP001497493"/>
    </source>
</evidence>
<protein>
    <submittedName>
        <fullName evidence="3">Nucleotide-binding universal stress UspA family protein</fullName>
    </submittedName>
</protein>
<accession>A0ABM9NF78</accession>
<name>A0ABM9NF78_9GAMM</name>
<organism evidence="3 4">
    <name type="scientific">Candidatus Methylocalor cossyra</name>
    <dbReference type="NCBI Taxonomy" id="3108543"/>
    <lineage>
        <taxon>Bacteria</taxon>
        <taxon>Pseudomonadati</taxon>
        <taxon>Pseudomonadota</taxon>
        <taxon>Gammaproteobacteria</taxon>
        <taxon>Methylococcales</taxon>
        <taxon>Methylococcaceae</taxon>
        <taxon>Candidatus Methylocalor</taxon>
    </lineage>
</organism>
<evidence type="ECO:0000259" key="2">
    <source>
        <dbReference type="Pfam" id="PF00582"/>
    </source>
</evidence>
<proteinExistence type="inferred from homology"/>
<gene>
    <name evidence="3" type="ORF">MECH1_V1_0475</name>
</gene>
<dbReference type="InterPro" id="IPR006016">
    <property type="entry name" value="UspA"/>
</dbReference>
<dbReference type="EMBL" id="OZ026884">
    <property type="protein sequence ID" value="CAL1239251.1"/>
    <property type="molecule type" value="Genomic_DNA"/>
</dbReference>
<dbReference type="InterPro" id="IPR006015">
    <property type="entry name" value="Universal_stress_UspA"/>
</dbReference>
<comment type="similarity">
    <text evidence="1">Belongs to the universal stress protein A family.</text>
</comment>